<protein>
    <submittedName>
        <fullName evidence="1">Uncharacterized protein</fullName>
    </submittedName>
</protein>
<sequence length="105" mass="12039">MAVIQTSEFQYYTGLDPFQHRLLYEPIILEYTMIQSCNLAREEPESHATVDFNNLQSHSEAFLILINKLAQVYNNKRGGNSVTAITILEGTNRPEFVFAANRKDK</sequence>
<proteinExistence type="predicted"/>
<name>A0AAE8MPK8_9HYPO</name>
<reference evidence="1" key="1">
    <citation type="submission" date="2018-03" db="EMBL/GenBank/DDBJ databases">
        <authorList>
            <person name="Guldener U."/>
        </authorList>
    </citation>
    <scope>NUCLEOTIDE SEQUENCE</scope>
</reference>
<gene>
    <name evidence="1" type="ORF">FTOL_13739</name>
</gene>
<comment type="caution">
    <text evidence="1">The sequence shown here is derived from an EMBL/GenBank/DDBJ whole genome shotgun (WGS) entry which is preliminary data.</text>
</comment>
<dbReference type="EMBL" id="ONZP01000994">
    <property type="protein sequence ID" value="SPJ92452.1"/>
    <property type="molecule type" value="Genomic_DNA"/>
</dbReference>
<dbReference type="AlphaFoldDB" id="A0AAE8MPK8"/>
<keyword evidence="2" id="KW-1185">Reference proteome</keyword>
<organism evidence="1 2">
    <name type="scientific">Fusarium torulosum</name>
    <dbReference type="NCBI Taxonomy" id="33205"/>
    <lineage>
        <taxon>Eukaryota</taxon>
        <taxon>Fungi</taxon>
        <taxon>Dikarya</taxon>
        <taxon>Ascomycota</taxon>
        <taxon>Pezizomycotina</taxon>
        <taxon>Sordariomycetes</taxon>
        <taxon>Hypocreomycetidae</taxon>
        <taxon>Hypocreales</taxon>
        <taxon>Nectriaceae</taxon>
        <taxon>Fusarium</taxon>
    </lineage>
</organism>
<dbReference type="Proteomes" id="UP001187734">
    <property type="component" value="Unassembled WGS sequence"/>
</dbReference>
<accession>A0AAE8MPK8</accession>
<evidence type="ECO:0000313" key="1">
    <source>
        <dbReference type="EMBL" id="SPJ92452.1"/>
    </source>
</evidence>
<evidence type="ECO:0000313" key="2">
    <source>
        <dbReference type="Proteomes" id="UP001187734"/>
    </source>
</evidence>